<reference evidence="2 3" key="1">
    <citation type="submission" date="2014-12" db="EMBL/GenBank/DDBJ databases">
        <title>The genome sequence of Methanohalophilus portucalensis strain FDF1.</title>
        <authorList>
            <person name="Lai M.-C."/>
            <person name="Lai S.-J."/>
        </authorList>
    </citation>
    <scope>NUCLEOTIDE SEQUENCE [LARGE SCALE GENOMIC DNA]</scope>
    <source>
        <strain evidence="2 3">FDF-1</strain>
    </source>
</reference>
<sequence>MLIIEHKFTSFPALGAFLTTEIAVFSTLSDHDIRRGMELMVNYIIGMTGFVRFITFVLQ</sequence>
<evidence type="ECO:0000313" key="3">
    <source>
        <dbReference type="Proteomes" id="UP000185713"/>
    </source>
</evidence>
<evidence type="ECO:0000313" key="2">
    <source>
        <dbReference type="EMBL" id="OJH48474.1"/>
    </source>
</evidence>
<protein>
    <submittedName>
        <fullName evidence="2">Uncharacterized protein</fullName>
    </submittedName>
</protein>
<evidence type="ECO:0000256" key="1">
    <source>
        <dbReference type="SAM" id="Phobius"/>
    </source>
</evidence>
<dbReference type="AlphaFoldDB" id="A0A1L9C1Q3"/>
<proteinExistence type="predicted"/>
<feature type="transmembrane region" description="Helical" evidence="1">
    <location>
        <begin position="39"/>
        <end position="58"/>
    </location>
</feature>
<keyword evidence="1" id="KW-1133">Transmembrane helix</keyword>
<name>A0A1L9C1Q3_9EURY</name>
<organism evidence="2 3">
    <name type="scientific">Methanohalophilus portucalensis FDF-1</name>
    <dbReference type="NCBI Taxonomy" id="523843"/>
    <lineage>
        <taxon>Archaea</taxon>
        <taxon>Methanobacteriati</taxon>
        <taxon>Methanobacteriota</taxon>
        <taxon>Stenosarchaea group</taxon>
        <taxon>Methanomicrobia</taxon>
        <taxon>Methanosarcinales</taxon>
        <taxon>Methanosarcinaceae</taxon>
        <taxon>Methanohalophilus</taxon>
    </lineage>
</organism>
<keyword evidence="1" id="KW-0812">Transmembrane</keyword>
<dbReference type="EMBL" id="JWTK01000009">
    <property type="protein sequence ID" value="OJH48474.1"/>
    <property type="molecule type" value="Genomic_DNA"/>
</dbReference>
<keyword evidence="1" id="KW-0472">Membrane</keyword>
<comment type="caution">
    <text evidence="2">The sequence shown here is derived from an EMBL/GenBank/DDBJ whole genome shotgun (WGS) entry which is preliminary data.</text>
</comment>
<gene>
    <name evidence="2" type="ORF">MPF_2078</name>
</gene>
<accession>A0A1L9C1Q3</accession>
<dbReference type="Proteomes" id="UP000185713">
    <property type="component" value="Unassembled WGS sequence"/>
</dbReference>